<gene>
    <name evidence="3" type="ORF">Prum_011330</name>
</gene>
<feature type="domain" description="Thioesterase" evidence="2">
    <location>
        <begin position="14"/>
        <end position="238"/>
    </location>
</feature>
<dbReference type="Gene3D" id="3.40.50.1820">
    <property type="entry name" value="alpha/beta hydrolase"/>
    <property type="match status" value="1"/>
</dbReference>
<dbReference type="EMBL" id="BLPG01000001">
    <property type="protein sequence ID" value="GFJ87491.1"/>
    <property type="molecule type" value="Genomic_DNA"/>
</dbReference>
<organism evidence="3 4">
    <name type="scientific">Phytohabitans rumicis</name>
    <dbReference type="NCBI Taxonomy" id="1076125"/>
    <lineage>
        <taxon>Bacteria</taxon>
        <taxon>Bacillati</taxon>
        <taxon>Actinomycetota</taxon>
        <taxon>Actinomycetes</taxon>
        <taxon>Micromonosporales</taxon>
        <taxon>Micromonosporaceae</taxon>
    </lineage>
</organism>
<sequence length="243" mass="27075">MDVVRHVPAGPRLRLLCFPFAGGGASAYRAWGAALEADGIEVWPVQLPGRENRMGEPAADDLTALVRRLADEFGDDLVRLPYAFFGHSMGACVAYELAREIRRRGLPEPARVIASAHRAPHWPALGPTCHDLPRDEFVARLREYGGTPEEVFAMPDLLDLLVPLLQKDFALFERHRWSAGEPLDCPLTVLGALEDTVSAQELAGWEELTTGPFEVRMVRGDHFYLLDAQEQAIRTVRELLVTR</sequence>
<protein>
    <recommendedName>
        <fullName evidence="2">Thioesterase domain-containing protein</fullName>
    </recommendedName>
</protein>
<evidence type="ECO:0000256" key="1">
    <source>
        <dbReference type="ARBA" id="ARBA00007169"/>
    </source>
</evidence>
<dbReference type="Pfam" id="PF00975">
    <property type="entry name" value="Thioesterase"/>
    <property type="match status" value="1"/>
</dbReference>
<dbReference type="InterPro" id="IPR001031">
    <property type="entry name" value="Thioesterase"/>
</dbReference>
<name>A0A6V8KYH3_9ACTN</name>
<dbReference type="PANTHER" id="PTHR11487">
    <property type="entry name" value="THIOESTERASE"/>
    <property type="match status" value="1"/>
</dbReference>
<evidence type="ECO:0000313" key="4">
    <source>
        <dbReference type="Proteomes" id="UP000482960"/>
    </source>
</evidence>
<reference evidence="3 4" key="2">
    <citation type="submission" date="2020-03" db="EMBL/GenBank/DDBJ databases">
        <authorList>
            <person name="Ichikawa N."/>
            <person name="Kimura A."/>
            <person name="Kitahashi Y."/>
            <person name="Uohara A."/>
        </authorList>
    </citation>
    <scope>NUCLEOTIDE SEQUENCE [LARGE SCALE GENOMIC DNA]</scope>
    <source>
        <strain evidence="3 4">NBRC 108638</strain>
    </source>
</reference>
<proteinExistence type="inferred from homology"/>
<evidence type="ECO:0000259" key="2">
    <source>
        <dbReference type="Pfam" id="PF00975"/>
    </source>
</evidence>
<dbReference type="PANTHER" id="PTHR11487:SF0">
    <property type="entry name" value="S-ACYL FATTY ACID SYNTHASE THIOESTERASE, MEDIUM CHAIN"/>
    <property type="match status" value="1"/>
</dbReference>
<dbReference type="Proteomes" id="UP000482960">
    <property type="component" value="Unassembled WGS sequence"/>
</dbReference>
<dbReference type="InterPro" id="IPR029058">
    <property type="entry name" value="AB_hydrolase_fold"/>
</dbReference>
<reference evidence="3 4" key="1">
    <citation type="submission" date="2020-03" db="EMBL/GenBank/DDBJ databases">
        <title>Whole genome shotgun sequence of Phytohabitans rumicis NBRC 108638.</title>
        <authorList>
            <person name="Komaki H."/>
            <person name="Tamura T."/>
        </authorList>
    </citation>
    <scope>NUCLEOTIDE SEQUENCE [LARGE SCALE GENOMIC DNA]</scope>
    <source>
        <strain evidence="3 4">NBRC 108638</strain>
    </source>
</reference>
<evidence type="ECO:0000313" key="3">
    <source>
        <dbReference type="EMBL" id="GFJ87491.1"/>
    </source>
</evidence>
<dbReference type="GO" id="GO:0008610">
    <property type="term" value="P:lipid biosynthetic process"/>
    <property type="evidence" value="ECO:0007669"/>
    <property type="project" value="TreeGrafter"/>
</dbReference>
<comment type="caution">
    <text evidence="3">The sequence shown here is derived from an EMBL/GenBank/DDBJ whole genome shotgun (WGS) entry which is preliminary data.</text>
</comment>
<comment type="similarity">
    <text evidence="1">Belongs to the thioesterase family.</text>
</comment>
<dbReference type="InterPro" id="IPR012223">
    <property type="entry name" value="TEII"/>
</dbReference>
<accession>A0A6V8KYH3</accession>
<dbReference type="AlphaFoldDB" id="A0A6V8KYH3"/>
<dbReference type="SUPFAM" id="SSF53474">
    <property type="entry name" value="alpha/beta-Hydrolases"/>
    <property type="match status" value="1"/>
</dbReference>
<keyword evidence="4" id="KW-1185">Reference proteome</keyword>
<dbReference type="RefSeq" id="WP_173074458.1">
    <property type="nucleotide sequence ID" value="NZ_BLPG01000001.1"/>
</dbReference>